<proteinExistence type="predicted"/>
<reference evidence="1 2" key="1">
    <citation type="submission" date="2019-06" db="EMBL/GenBank/DDBJ databases">
        <title>WGS assembly of Gossypium darwinii.</title>
        <authorList>
            <person name="Chen Z.J."/>
            <person name="Sreedasyam A."/>
            <person name="Ando A."/>
            <person name="Song Q."/>
            <person name="De L."/>
            <person name="Hulse-Kemp A."/>
            <person name="Ding M."/>
            <person name="Ye W."/>
            <person name="Kirkbride R."/>
            <person name="Jenkins J."/>
            <person name="Plott C."/>
            <person name="Lovell J."/>
            <person name="Lin Y.-M."/>
            <person name="Vaughn R."/>
            <person name="Liu B."/>
            <person name="Li W."/>
            <person name="Simpson S."/>
            <person name="Scheffler B."/>
            <person name="Saski C."/>
            <person name="Grover C."/>
            <person name="Hu G."/>
            <person name="Conover J."/>
            <person name="Carlson J."/>
            <person name="Shu S."/>
            <person name="Boston L."/>
            <person name="Williams M."/>
            <person name="Peterson D."/>
            <person name="Mcgee K."/>
            <person name="Jones D."/>
            <person name="Wendel J."/>
            <person name="Stelly D."/>
            <person name="Grimwood J."/>
            <person name="Schmutz J."/>
        </authorList>
    </citation>
    <scope>NUCLEOTIDE SEQUENCE [LARGE SCALE GENOMIC DNA]</scope>
    <source>
        <strain evidence="1">1808015.09</strain>
    </source>
</reference>
<evidence type="ECO:0000313" key="2">
    <source>
        <dbReference type="Proteomes" id="UP000323506"/>
    </source>
</evidence>
<accession>A0A5D2ECB6</accession>
<dbReference type="Proteomes" id="UP000323506">
    <property type="component" value="Chromosome A12"/>
</dbReference>
<protein>
    <submittedName>
        <fullName evidence="1">Uncharacterized protein</fullName>
    </submittedName>
</protein>
<keyword evidence="2" id="KW-1185">Reference proteome</keyword>
<dbReference type="AlphaFoldDB" id="A0A5D2ECB6"/>
<name>A0A5D2ECB6_GOSDA</name>
<sequence length="83" mass="9386">MPSIHVDGMNVLKVREVAKEAIGRARMLMNWLVEVVIRAVDLQLVCLQVVIGAVTHRSYKYYSHDVQYKISSLNTEIISSSLV</sequence>
<evidence type="ECO:0000313" key="1">
    <source>
        <dbReference type="EMBL" id="TYG90895.1"/>
    </source>
</evidence>
<organism evidence="1 2">
    <name type="scientific">Gossypium darwinii</name>
    <name type="common">Darwin's cotton</name>
    <name type="synonym">Gossypium barbadense var. darwinii</name>
    <dbReference type="NCBI Taxonomy" id="34276"/>
    <lineage>
        <taxon>Eukaryota</taxon>
        <taxon>Viridiplantae</taxon>
        <taxon>Streptophyta</taxon>
        <taxon>Embryophyta</taxon>
        <taxon>Tracheophyta</taxon>
        <taxon>Spermatophyta</taxon>
        <taxon>Magnoliopsida</taxon>
        <taxon>eudicotyledons</taxon>
        <taxon>Gunneridae</taxon>
        <taxon>Pentapetalae</taxon>
        <taxon>rosids</taxon>
        <taxon>malvids</taxon>
        <taxon>Malvales</taxon>
        <taxon>Malvaceae</taxon>
        <taxon>Malvoideae</taxon>
        <taxon>Gossypium</taxon>
    </lineage>
</organism>
<dbReference type="EMBL" id="CM017699">
    <property type="protein sequence ID" value="TYG90895.1"/>
    <property type="molecule type" value="Genomic_DNA"/>
</dbReference>
<gene>
    <name evidence="1" type="ORF">ES288_A12G219500v1</name>
</gene>